<dbReference type="InterPro" id="IPR023213">
    <property type="entry name" value="CAT-like_dom_sf"/>
</dbReference>
<dbReference type="Pfam" id="PF02458">
    <property type="entry name" value="Transferase"/>
    <property type="match status" value="1"/>
</dbReference>
<keyword evidence="4" id="KW-1185">Reference proteome</keyword>
<dbReference type="InterPro" id="IPR050898">
    <property type="entry name" value="Plant_acyltransferase"/>
</dbReference>
<dbReference type="Gene3D" id="3.30.559.10">
    <property type="entry name" value="Chloramphenicol acetyltransferase-like domain"/>
    <property type="match status" value="2"/>
</dbReference>
<dbReference type="PANTHER" id="PTHR31147">
    <property type="entry name" value="ACYL TRANSFERASE 4"/>
    <property type="match status" value="1"/>
</dbReference>
<reference evidence="3" key="1">
    <citation type="submission" date="2020-05" db="EMBL/GenBank/DDBJ databases">
        <title>WGS assembly of Panicum virgatum.</title>
        <authorList>
            <person name="Lovell J.T."/>
            <person name="Jenkins J."/>
            <person name="Shu S."/>
            <person name="Juenger T.E."/>
            <person name="Schmutz J."/>
        </authorList>
    </citation>
    <scope>NUCLEOTIDE SEQUENCE</scope>
    <source>
        <strain evidence="3">AP13</strain>
    </source>
</reference>
<dbReference type="EMBL" id="CM029042">
    <property type="protein sequence ID" value="KAG2621553.1"/>
    <property type="molecule type" value="Genomic_DNA"/>
</dbReference>
<gene>
    <name evidence="3" type="ORF">PVAP13_3NG254464</name>
</gene>
<evidence type="ECO:0000313" key="3">
    <source>
        <dbReference type="EMBL" id="KAG2621553.1"/>
    </source>
</evidence>
<protein>
    <submittedName>
        <fullName evidence="3">Uncharacterized protein</fullName>
    </submittedName>
</protein>
<comment type="caution">
    <text evidence="3">The sequence shown here is derived from an EMBL/GenBank/DDBJ whole genome shotgun (WGS) entry which is preliminary data.</text>
</comment>
<accession>A0A8T0UL43</accession>
<evidence type="ECO:0000256" key="2">
    <source>
        <dbReference type="SAM" id="MobiDB-lite"/>
    </source>
</evidence>
<dbReference type="Proteomes" id="UP000823388">
    <property type="component" value="Chromosome 3N"/>
</dbReference>
<dbReference type="SUPFAM" id="SSF52777">
    <property type="entry name" value="CoA-dependent acyltransferases"/>
    <property type="match status" value="1"/>
</dbReference>
<proteinExistence type="inferred from homology"/>
<comment type="similarity">
    <text evidence="1">Belongs to the plant acyltransferase family.</text>
</comment>
<dbReference type="GO" id="GO:0016747">
    <property type="term" value="F:acyltransferase activity, transferring groups other than amino-acyl groups"/>
    <property type="evidence" value="ECO:0007669"/>
    <property type="project" value="UniProtKB-ARBA"/>
</dbReference>
<name>A0A8T0UL43_PANVG</name>
<dbReference type="PANTHER" id="PTHR31147:SF61">
    <property type="entry name" value="ACYL TRANSFERASE 15"/>
    <property type="match status" value="1"/>
</dbReference>
<evidence type="ECO:0000256" key="1">
    <source>
        <dbReference type="ARBA" id="ARBA00009861"/>
    </source>
</evidence>
<organism evidence="3 4">
    <name type="scientific">Panicum virgatum</name>
    <name type="common">Blackwell switchgrass</name>
    <dbReference type="NCBI Taxonomy" id="38727"/>
    <lineage>
        <taxon>Eukaryota</taxon>
        <taxon>Viridiplantae</taxon>
        <taxon>Streptophyta</taxon>
        <taxon>Embryophyta</taxon>
        <taxon>Tracheophyta</taxon>
        <taxon>Spermatophyta</taxon>
        <taxon>Magnoliopsida</taxon>
        <taxon>Liliopsida</taxon>
        <taxon>Poales</taxon>
        <taxon>Poaceae</taxon>
        <taxon>PACMAD clade</taxon>
        <taxon>Panicoideae</taxon>
        <taxon>Panicodae</taxon>
        <taxon>Paniceae</taxon>
        <taxon>Panicinae</taxon>
        <taxon>Panicum</taxon>
        <taxon>Panicum sect. Hiantes</taxon>
    </lineage>
</organism>
<dbReference type="AlphaFoldDB" id="A0A8T0UL43"/>
<dbReference type="OrthoDB" id="692736at2759"/>
<evidence type="ECO:0000313" key="4">
    <source>
        <dbReference type="Proteomes" id="UP000823388"/>
    </source>
</evidence>
<feature type="region of interest" description="Disordered" evidence="2">
    <location>
        <begin position="1"/>
        <end position="24"/>
    </location>
</feature>
<sequence length="438" mass="46696">MSVAVRKSSSAIIRPPESMTTTTSGADAIKLTTMDRGFVMIPPFTVLLVFEHLSHEAVEGVRRALSQALVHYYPFAGRISSSGAGDDGFSIRCTGEGVEFVTGSVDCGLTEAKIFGELSSAKTLLDELAVFYPVGSYGSDDPLLSVQVTEFSCGGVVLGATWNHAVADGPGIAQFLAAVGELARGLPSPLILPARYDDAVSRLPPLSNPIVHDVLACPESPDMELVVSLEVMVPSALIDRVKAEYRSCSDDNGRPCTTFEAVLAILWRSRVRATMPASSETTPVLLTFATDMRGCVGARAGYYGNCIANQPIAATSGAVASASLVDLVGMVKRAKARLPDKLKEEHGSGSAQQRLFAGGRRYNMLHVSSWRNIGFEGVDLGGEPPARVMYHSRWGGPPPFPISMVYPPCRGKDGVNVLLVAVKEEHAEAFLGELERHT</sequence>